<dbReference type="Proteomes" id="UP000265520">
    <property type="component" value="Unassembled WGS sequence"/>
</dbReference>
<organism evidence="2 3">
    <name type="scientific">Trifolium medium</name>
    <dbReference type="NCBI Taxonomy" id="97028"/>
    <lineage>
        <taxon>Eukaryota</taxon>
        <taxon>Viridiplantae</taxon>
        <taxon>Streptophyta</taxon>
        <taxon>Embryophyta</taxon>
        <taxon>Tracheophyta</taxon>
        <taxon>Spermatophyta</taxon>
        <taxon>Magnoliopsida</taxon>
        <taxon>eudicotyledons</taxon>
        <taxon>Gunneridae</taxon>
        <taxon>Pentapetalae</taxon>
        <taxon>rosids</taxon>
        <taxon>fabids</taxon>
        <taxon>Fabales</taxon>
        <taxon>Fabaceae</taxon>
        <taxon>Papilionoideae</taxon>
        <taxon>50 kb inversion clade</taxon>
        <taxon>NPAAA clade</taxon>
        <taxon>Hologalegina</taxon>
        <taxon>IRL clade</taxon>
        <taxon>Trifolieae</taxon>
        <taxon>Trifolium</taxon>
    </lineage>
</organism>
<comment type="caution">
    <text evidence="2">The sequence shown here is derived from an EMBL/GenBank/DDBJ whole genome shotgun (WGS) entry which is preliminary data.</text>
</comment>
<feature type="compositionally biased region" description="Basic and acidic residues" evidence="1">
    <location>
        <begin position="9"/>
        <end position="20"/>
    </location>
</feature>
<accession>A0A392V2Z5</accession>
<feature type="non-terminal residue" evidence="2">
    <location>
        <position position="35"/>
    </location>
</feature>
<keyword evidence="3" id="KW-1185">Reference proteome</keyword>
<reference evidence="2 3" key="1">
    <citation type="journal article" date="2018" name="Front. Plant Sci.">
        <title>Red Clover (Trifolium pratense) and Zigzag Clover (T. medium) - A Picture of Genomic Similarities and Differences.</title>
        <authorList>
            <person name="Dluhosova J."/>
            <person name="Istvanek J."/>
            <person name="Nedelnik J."/>
            <person name="Repkova J."/>
        </authorList>
    </citation>
    <scope>NUCLEOTIDE SEQUENCE [LARGE SCALE GENOMIC DNA]</scope>
    <source>
        <strain evidence="3">cv. 10/8</strain>
        <tissue evidence="2">Leaf</tissue>
    </source>
</reference>
<name>A0A392V2Z5_9FABA</name>
<dbReference type="EMBL" id="LXQA011016320">
    <property type="protein sequence ID" value="MCI81325.1"/>
    <property type="molecule type" value="Genomic_DNA"/>
</dbReference>
<evidence type="ECO:0000313" key="2">
    <source>
        <dbReference type="EMBL" id="MCI81325.1"/>
    </source>
</evidence>
<sequence>MKASSLPTGRDHIVSEEKRTMGHISSKISREKNCP</sequence>
<proteinExistence type="predicted"/>
<dbReference type="AlphaFoldDB" id="A0A392V2Z5"/>
<protein>
    <submittedName>
        <fullName evidence="2">Uncharacterized protein</fullName>
    </submittedName>
</protein>
<evidence type="ECO:0000313" key="3">
    <source>
        <dbReference type="Proteomes" id="UP000265520"/>
    </source>
</evidence>
<evidence type="ECO:0000256" key="1">
    <source>
        <dbReference type="SAM" id="MobiDB-lite"/>
    </source>
</evidence>
<feature type="region of interest" description="Disordered" evidence="1">
    <location>
        <begin position="1"/>
        <end position="35"/>
    </location>
</feature>